<keyword evidence="3" id="KW-1185">Reference proteome</keyword>
<dbReference type="SUPFAM" id="SSF55811">
    <property type="entry name" value="Nudix"/>
    <property type="match status" value="1"/>
</dbReference>
<name>A0A2Z4LPI2_9FLAO</name>
<dbReference type="InterPro" id="IPR000086">
    <property type="entry name" value="NUDIX_hydrolase_dom"/>
</dbReference>
<feature type="domain" description="Nudix hydrolase" evidence="1">
    <location>
        <begin position="5"/>
        <end position="136"/>
    </location>
</feature>
<evidence type="ECO:0000313" key="2">
    <source>
        <dbReference type="EMBL" id="AWX43659.1"/>
    </source>
</evidence>
<dbReference type="GO" id="GO:0035539">
    <property type="term" value="F:8-oxo-7,8-dihydrodeoxyguanosine triphosphate pyrophosphatase activity"/>
    <property type="evidence" value="ECO:0007669"/>
    <property type="project" value="UniProtKB-EC"/>
</dbReference>
<dbReference type="Gene3D" id="3.90.79.10">
    <property type="entry name" value="Nucleoside Triphosphate Pyrophosphohydrolase"/>
    <property type="match status" value="1"/>
</dbReference>
<evidence type="ECO:0000313" key="3">
    <source>
        <dbReference type="Proteomes" id="UP000248536"/>
    </source>
</evidence>
<dbReference type="Pfam" id="PF21906">
    <property type="entry name" value="WHD_NrtR"/>
    <property type="match status" value="1"/>
</dbReference>
<dbReference type="EMBL" id="CP030104">
    <property type="protein sequence ID" value="AWX43659.1"/>
    <property type="molecule type" value="Genomic_DNA"/>
</dbReference>
<organism evidence="2 3">
    <name type="scientific">Flagellimonas maritima</name>
    <dbReference type="NCBI Taxonomy" id="1383885"/>
    <lineage>
        <taxon>Bacteria</taxon>
        <taxon>Pseudomonadati</taxon>
        <taxon>Bacteroidota</taxon>
        <taxon>Flavobacteriia</taxon>
        <taxon>Flavobacteriales</taxon>
        <taxon>Flavobacteriaceae</taxon>
        <taxon>Flagellimonas</taxon>
    </lineage>
</organism>
<keyword evidence="2" id="KW-0378">Hydrolase</keyword>
<sequence length="224" mass="25475">MENLMPNLSIDCVIFGFDTELKVLLTKHAEGINKGKWALPGGWVGTDESIDNAATRILFLLTGLKNIYLEQLKAFGDVDRYPGQRVVTVSYYSLIRSDEIGLVPGFTASEVKWSSLDSVGKLLYDHNQILACGLLKLQNGVKQEPIGFNLLPKQFTLLQLQKIYESILQMQLDKPNFRRKILKTGILKKSSGKQTNVAHRSANLFEFDQREYARFKKQKFILDF</sequence>
<dbReference type="OrthoDB" id="9786141at2"/>
<reference evidence="2 3" key="1">
    <citation type="submission" date="2018-06" db="EMBL/GenBank/DDBJ databases">
        <title>Spongiibacterium sp. HME9304 Genome sequencing and assembly.</title>
        <authorList>
            <person name="Kang H."/>
            <person name="Kim H."/>
            <person name="Joh K."/>
        </authorList>
    </citation>
    <scope>NUCLEOTIDE SEQUENCE [LARGE SCALE GENOMIC DNA]</scope>
    <source>
        <strain evidence="2 3">HME9304</strain>
    </source>
</reference>
<dbReference type="PROSITE" id="PS51462">
    <property type="entry name" value="NUDIX"/>
    <property type="match status" value="1"/>
</dbReference>
<gene>
    <name evidence="2" type="primary">mutT</name>
    <name evidence="2" type="ORF">HME9304_00650</name>
</gene>
<protein>
    <submittedName>
        <fullName evidence="2">8-oxo-dGTP diphosphatase</fullName>
        <ecNumber evidence="2">3.6.1.55</ecNumber>
    </submittedName>
</protein>
<dbReference type="InterPro" id="IPR036388">
    <property type="entry name" value="WH-like_DNA-bd_sf"/>
</dbReference>
<accession>A0A2Z4LPI2</accession>
<dbReference type="CDD" id="cd18873">
    <property type="entry name" value="NUDIX_NadM_like"/>
    <property type="match status" value="1"/>
</dbReference>
<dbReference type="Gene3D" id="1.10.10.10">
    <property type="entry name" value="Winged helix-like DNA-binding domain superfamily/Winged helix DNA-binding domain"/>
    <property type="match status" value="1"/>
</dbReference>
<dbReference type="SUPFAM" id="SSF46785">
    <property type="entry name" value="Winged helix' DNA-binding domain"/>
    <property type="match status" value="1"/>
</dbReference>
<dbReference type="InterPro" id="IPR036390">
    <property type="entry name" value="WH_DNA-bd_sf"/>
</dbReference>
<dbReference type="Pfam" id="PF00293">
    <property type="entry name" value="NUDIX"/>
    <property type="match status" value="1"/>
</dbReference>
<dbReference type="Proteomes" id="UP000248536">
    <property type="component" value="Chromosome"/>
</dbReference>
<dbReference type="PANTHER" id="PTHR43736:SF4">
    <property type="entry name" value="SLR1690 PROTEIN"/>
    <property type="match status" value="1"/>
</dbReference>
<dbReference type="InterPro" id="IPR054105">
    <property type="entry name" value="WHD_NrtR"/>
</dbReference>
<evidence type="ECO:0000259" key="1">
    <source>
        <dbReference type="PROSITE" id="PS51462"/>
    </source>
</evidence>
<dbReference type="PANTHER" id="PTHR43736">
    <property type="entry name" value="ADP-RIBOSE PYROPHOSPHATASE"/>
    <property type="match status" value="1"/>
</dbReference>
<dbReference type="KEGG" id="spon:HME9304_00650"/>
<dbReference type="EC" id="3.6.1.55" evidence="2"/>
<dbReference type="RefSeq" id="WP_112377217.1">
    <property type="nucleotide sequence ID" value="NZ_CP030104.1"/>
</dbReference>
<dbReference type="AlphaFoldDB" id="A0A2Z4LPI2"/>
<proteinExistence type="predicted"/>
<dbReference type="InterPro" id="IPR015797">
    <property type="entry name" value="NUDIX_hydrolase-like_dom_sf"/>
</dbReference>